<keyword evidence="3" id="KW-1185">Reference proteome</keyword>
<evidence type="ECO:0000313" key="3">
    <source>
        <dbReference type="Proteomes" id="UP000270094"/>
    </source>
</evidence>
<accession>A0A3P7JDE7</accession>
<proteinExistence type="predicted"/>
<evidence type="ECO:0000313" key="2">
    <source>
        <dbReference type="EMBL" id="VDM74077.1"/>
    </source>
</evidence>
<dbReference type="Proteomes" id="UP000270094">
    <property type="component" value="Unassembled WGS sequence"/>
</dbReference>
<dbReference type="OrthoDB" id="28829at2759"/>
<feature type="non-terminal residue" evidence="2">
    <location>
        <position position="126"/>
    </location>
</feature>
<dbReference type="EMBL" id="UYYB01034066">
    <property type="protein sequence ID" value="VDM74077.1"/>
    <property type="molecule type" value="Genomic_DNA"/>
</dbReference>
<organism evidence="2 3">
    <name type="scientific">Strongylus vulgaris</name>
    <name type="common">Blood worm</name>
    <dbReference type="NCBI Taxonomy" id="40348"/>
    <lineage>
        <taxon>Eukaryota</taxon>
        <taxon>Metazoa</taxon>
        <taxon>Ecdysozoa</taxon>
        <taxon>Nematoda</taxon>
        <taxon>Chromadorea</taxon>
        <taxon>Rhabditida</taxon>
        <taxon>Rhabditina</taxon>
        <taxon>Rhabditomorpha</taxon>
        <taxon>Strongyloidea</taxon>
        <taxon>Strongylidae</taxon>
        <taxon>Strongylus</taxon>
    </lineage>
</organism>
<protein>
    <submittedName>
        <fullName evidence="2">Uncharacterized protein</fullName>
    </submittedName>
</protein>
<sequence length="126" mass="14325">MSAYSSPRAVDYERESAFPSRDRDREYSAGLSSSPPNSPHIRTDAHEMHVEYWLGRDQSNENFNATNAQSLTPNSKKDLSKGSMKATFRTLVITRRACNQPLLSLSFVKEKKKEKMLQKLGMKKGQ</sequence>
<feature type="region of interest" description="Disordered" evidence="1">
    <location>
        <begin position="1"/>
        <end position="43"/>
    </location>
</feature>
<name>A0A3P7JDE7_STRVU</name>
<gene>
    <name evidence="2" type="ORF">SVUK_LOCUS9075</name>
</gene>
<dbReference type="AlphaFoldDB" id="A0A3P7JDE7"/>
<evidence type="ECO:0000256" key="1">
    <source>
        <dbReference type="SAM" id="MobiDB-lite"/>
    </source>
</evidence>
<reference evidence="2 3" key="1">
    <citation type="submission" date="2018-11" db="EMBL/GenBank/DDBJ databases">
        <authorList>
            <consortium name="Pathogen Informatics"/>
        </authorList>
    </citation>
    <scope>NUCLEOTIDE SEQUENCE [LARGE SCALE GENOMIC DNA]</scope>
</reference>
<feature type="compositionally biased region" description="Basic and acidic residues" evidence="1">
    <location>
        <begin position="10"/>
        <end position="27"/>
    </location>
</feature>